<dbReference type="EMBL" id="JAPWDO010000005">
    <property type="protein sequence ID" value="KAJ5471045.1"/>
    <property type="molecule type" value="Genomic_DNA"/>
</dbReference>
<gene>
    <name evidence="1" type="ORF">N7530_008402</name>
</gene>
<reference evidence="1" key="1">
    <citation type="submission" date="2022-12" db="EMBL/GenBank/DDBJ databases">
        <authorList>
            <person name="Petersen C."/>
        </authorList>
    </citation>
    <scope>NUCLEOTIDE SEQUENCE</scope>
    <source>
        <strain evidence="1">IBT 17660</strain>
    </source>
</reference>
<dbReference type="Proteomes" id="UP001147760">
    <property type="component" value="Unassembled WGS sequence"/>
</dbReference>
<protein>
    <submittedName>
        <fullName evidence="1">Uncharacterized protein</fullName>
    </submittedName>
</protein>
<evidence type="ECO:0000313" key="2">
    <source>
        <dbReference type="Proteomes" id="UP001147760"/>
    </source>
</evidence>
<keyword evidence="2" id="KW-1185">Reference proteome</keyword>
<evidence type="ECO:0000313" key="1">
    <source>
        <dbReference type="EMBL" id="KAJ5471045.1"/>
    </source>
</evidence>
<proteinExistence type="predicted"/>
<organism evidence="1 2">
    <name type="scientific">Penicillium desertorum</name>
    <dbReference type="NCBI Taxonomy" id="1303715"/>
    <lineage>
        <taxon>Eukaryota</taxon>
        <taxon>Fungi</taxon>
        <taxon>Dikarya</taxon>
        <taxon>Ascomycota</taxon>
        <taxon>Pezizomycotina</taxon>
        <taxon>Eurotiomycetes</taxon>
        <taxon>Eurotiomycetidae</taxon>
        <taxon>Eurotiales</taxon>
        <taxon>Aspergillaceae</taxon>
        <taxon>Penicillium</taxon>
    </lineage>
</organism>
<sequence>MPRRREKDIGKVCQAPRLTPGPLIHGILLAASYEVQETEGLVCQQSSATPGMADILIFTSTLLIGVLQVLHKLTYRSDNSQSRRHCPLIVVAVESEDGTTCKSSRFMATEGCLKLV</sequence>
<name>A0A9W9WP07_9EURO</name>
<dbReference type="AlphaFoldDB" id="A0A9W9WP07"/>
<reference evidence="1" key="2">
    <citation type="journal article" date="2023" name="IMA Fungus">
        <title>Comparative genomic study of the Penicillium genus elucidates a diverse pangenome and 15 lateral gene transfer events.</title>
        <authorList>
            <person name="Petersen C."/>
            <person name="Sorensen T."/>
            <person name="Nielsen M.R."/>
            <person name="Sondergaard T.E."/>
            <person name="Sorensen J.L."/>
            <person name="Fitzpatrick D.A."/>
            <person name="Frisvad J.C."/>
            <person name="Nielsen K.L."/>
        </authorList>
    </citation>
    <scope>NUCLEOTIDE SEQUENCE</scope>
    <source>
        <strain evidence="1">IBT 17660</strain>
    </source>
</reference>
<accession>A0A9W9WP07</accession>
<comment type="caution">
    <text evidence="1">The sequence shown here is derived from an EMBL/GenBank/DDBJ whole genome shotgun (WGS) entry which is preliminary data.</text>
</comment>